<dbReference type="PANTHER" id="PTHR45716:SF4">
    <property type="entry name" value="SYNAPTOTAGMIN-LIKE PROTEIN 4"/>
    <property type="match status" value="1"/>
</dbReference>
<dbReference type="Pfam" id="PF00168">
    <property type="entry name" value="C2"/>
    <property type="match status" value="1"/>
</dbReference>
<reference evidence="7" key="1">
    <citation type="submission" date="2025-08" db="UniProtKB">
        <authorList>
            <consortium name="RefSeq"/>
        </authorList>
    </citation>
    <scope>IDENTIFICATION</scope>
    <source>
        <tissue evidence="7">Leukocyte</tissue>
    </source>
</reference>
<dbReference type="PRINTS" id="PR00360">
    <property type="entry name" value="C2DOMAIN"/>
</dbReference>
<dbReference type="AlphaFoldDB" id="A0A8B7TZK8"/>
<dbReference type="GO" id="GO:0006887">
    <property type="term" value="P:exocytosis"/>
    <property type="evidence" value="ECO:0007669"/>
    <property type="project" value="TreeGrafter"/>
</dbReference>
<dbReference type="FunFam" id="2.60.40.150:FF:000121">
    <property type="entry name" value="Synaptotagmin-like 4, isoform CRA_a"/>
    <property type="match status" value="1"/>
</dbReference>
<evidence type="ECO:0000256" key="1">
    <source>
        <dbReference type="ARBA" id="ARBA00022553"/>
    </source>
</evidence>
<dbReference type="InterPro" id="IPR043567">
    <property type="entry name" value="SYTL1-5_C2B"/>
</dbReference>
<organism evidence="7">
    <name type="scientific">Castor canadensis</name>
    <name type="common">American beaver</name>
    <dbReference type="NCBI Taxonomy" id="51338"/>
    <lineage>
        <taxon>Eukaryota</taxon>
        <taxon>Metazoa</taxon>
        <taxon>Chordata</taxon>
        <taxon>Craniata</taxon>
        <taxon>Vertebrata</taxon>
        <taxon>Euteleostomi</taxon>
        <taxon>Mammalia</taxon>
        <taxon>Eutheria</taxon>
        <taxon>Euarchontoglires</taxon>
        <taxon>Glires</taxon>
        <taxon>Rodentia</taxon>
        <taxon>Castorimorpha</taxon>
        <taxon>Castoridae</taxon>
        <taxon>Castor</taxon>
    </lineage>
</organism>
<dbReference type="InterPro" id="IPR035892">
    <property type="entry name" value="C2_domain_sf"/>
</dbReference>
<name>A0A8B7TZK8_CASCN</name>
<evidence type="ECO:0000256" key="2">
    <source>
        <dbReference type="ARBA" id="ARBA00022723"/>
    </source>
</evidence>
<keyword evidence="4" id="KW-0862">Zinc</keyword>
<dbReference type="GO" id="GO:0070382">
    <property type="term" value="C:exocytic vesicle"/>
    <property type="evidence" value="ECO:0007669"/>
    <property type="project" value="TreeGrafter"/>
</dbReference>
<protein>
    <submittedName>
        <fullName evidence="7">Synaptotagmin-like protein 4</fullName>
    </submittedName>
</protein>
<evidence type="ECO:0000256" key="3">
    <source>
        <dbReference type="ARBA" id="ARBA00022771"/>
    </source>
</evidence>
<dbReference type="InterPro" id="IPR000008">
    <property type="entry name" value="C2_dom"/>
</dbReference>
<evidence type="ECO:0000259" key="6">
    <source>
        <dbReference type="PROSITE" id="PS50004"/>
    </source>
</evidence>
<dbReference type="Gene3D" id="2.60.40.150">
    <property type="entry name" value="C2 domain"/>
    <property type="match status" value="1"/>
</dbReference>
<proteinExistence type="predicted"/>
<keyword evidence="3" id="KW-0863">Zinc-finger</keyword>
<sequence>MTAGRQNPEGQRRRLAKGGRGNQPKEPREKVKWQGGTAQTPVKALGVRWREADTAEGMRVSWGVGKTGTVEGAGEKDAGPRDGGGGTSAAKRGQGPRNSPRWRGRGRLAEDLPVTCNRCTISADSPTGLPSHKGELVVSLKYIPTSKLPVGGDRKKSKGGEGGELQVWIKEAKNLTAAKSGGTSDSFVKGYLLPMRNKASKRKTPVMKKTLNPHYNHTFVYNGVRLEDLQHMCLELTVWDREPLASNDFLGGVRLSVGTGISNGEVVDWMDSTGEEVSLWQKMRQYPGSWAEGTLQLRSSMAKQKLGL</sequence>
<dbReference type="GO" id="GO:0005886">
    <property type="term" value="C:plasma membrane"/>
    <property type="evidence" value="ECO:0007669"/>
    <property type="project" value="TreeGrafter"/>
</dbReference>
<dbReference type="GO" id="GO:0042043">
    <property type="term" value="F:neurexin family protein binding"/>
    <property type="evidence" value="ECO:0007669"/>
    <property type="project" value="TreeGrafter"/>
</dbReference>
<evidence type="ECO:0000313" key="7">
    <source>
        <dbReference type="RefSeq" id="XP_020012541.1"/>
    </source>
</evidence>
<evidence type="ECO:0000256" key="5">
    <source>
        <dbReference type="SAM" id="MobiDB-lite"/>
    </source>
</evidence>
<dbReference type="OrthoDB" id="195679at2759"/>
<dbReference type="RefSeq" id="XP_020012541.1">
    <property type="nucleotide sequence ID" value="XM_020156952.1"/>
</dbReference>
<dbReference type="CDD" id="cd04020">
    <property type="entry name" value="C2B_SLP_1-2-3-4"/>
    <property type="match status" value="1"/>
</dbReference>
<accession>A0A8B7TZK8</accession>
<dbReference type="SUPFAM" id="SSF49562">
    <property type="entry name" value="C2 domain (Calcium/lipid-binding domain, CaLB)"/>
    <property type="match status" value="1"/>
</dbReference>
<dbReference type="SMART" id="SM00239">
    <property type="entry name" value="C2"/>
    <property type="match status" value="1"/>
</dbReference>
<evidence type="ECO:0000256" key="4">
    <source>
        <dbReference type="ARBA" id="ARBA00022833"/>
    </source>
</evidence>
<dbReference type="GO" id="GO:0008270">
    <property type="term" value="F:zinc ion binding"/>
    <property type="evidence" value="ECO:0007669"/>
    <property type="project" value="UniProtKB-KW"/>
</dbReference>
<keyword evidence="2" id="KW-0479">Metal-binding</keyword>
<dbReference type="PROSITE" id="PS50004">
    <property type="entry name" value="C2"/>
    <property type="match status" value="1"/>
</dbReference>
<feature type="compositionally biased region" description="Basic and acidic residues" evidence="5">
    <location>
        <begin position="23"/>
        <end position="32"/>
    </location>
</feature>
<gene>
    <name evidence="7" type="primary">LOC109681979</name>
</gene>
<feature type="domain" description="C2" evidence="6">
    <location>
        <begin position="144"/>
        <end position="270"/>
    </location>
</feature>
<dbReference type="PANTHER" id="PTHR45716">
    <property type="entry name" value="BITESIZE, ISOFORM I"/>
    <property type="match status" value="1"/>
</dbReference>
<dbReference type="KEGG" id="ccan:109681979"/>
<feature type="region of interest" description="Disordered" evidence="5">
    <location>
        <begin position="1"/>
        <end position="108"/>
    </location>
</feature>
<keyword evidence="1" id="KW-0597">Phosphoprotein</keyword>